<dbReference type="InterPro" id="IPR013320">
    <property type="entry name" value="ConA-like_dom_sf"/>
</dbReference>
<dbReference type="STRING" id="2512241.A0A553HSG3"/>
<evidence type="ECO:0000313" key="4">
    <source>
        <dbReference type="Proteomes" id="UP000319160"/>
    </source>
</evidence>
<reference evidence="4" key="1">
    <citation type="submission" date="2019-06" db="EMBL/GenBank/DDBJ databases">
        <title>Draft genome sequence of the griseofulvin-producing fungus Xylaria cubensis strain G536.</title>
        <authorList>
            <person name="Mead M.E."/>
            <person name="Raja H.A."/>
            <person name="Steenwyk J.L."/>
            <person name="Knowles S.L."/>
            <person name="Oberlies N.H."/>
            <person name="Rokas A."/>
        </authorList>
    </citation>
    <scope>NUCLEOTIDE SEQUENCE [LARGE SCALE GENOMIC DNA]</scope>
    <source>
        <strain evidence="4">G536</strain>
    </source>
</reference>
<evidence type="ECO:0000313" key="3">
    <source>
        <dbReference type="EMBL" id="TRX90874.1"/>
    </source>
</evidence>
<dbReference type="OrthoDB" id="4781at2759"/>
<feature type="region of interest" description="Disordered" evidence="1">
    <location>
        <begin position="359"/>
        <end position="399"/>
    </location>
</feature>
<comment type="caution">
    <text evidence="3">The sequence shown here is derived from an EMBL/GenBank/DDBJ whole genome shotgun (WGS) entry which is preliminary data.</text>
</comment>
<dbReference type="GO" id="GO:0005975">
    <property type="term" value="P:carbohydrate metabolic process"/>
    <property type="evidence" value="ECO:0007669"/>
    <property type="project" value="InterPro"/>
</dbReference>
<dbReference type="InterPro" id="IPR000757">
    <property type="entry name" value="Beta-glucanase-like"/>
</dbReference>
<evidence type="ECO:0000256" key="1">
    <source>
        <dbReference type="SAM" id="MobiDB-lite"/>
    </source>
</evidence>
<proteinExistence type="predicted"/>
<keyword evidence="4" id="KW-1185">Reference proteome</keyword>
<dbReference type="Gene3D" id="2.60.120.200">
    <property type="match status" value="1"/>
</dbReference>
<dbReference type="PANTHER" id="PTHR10963:SF68">
    <property type="entry name" value="GLYCOSIDASE CRH1-RELATED"/>
    <property type="match status" value="1"/>
</dbReference>
<protein>
    <recommendedName>
        <fullName evidence="2">GH16 domain-containing protein</fullName>
    </recommendedName>
</protein>
<dbReference type="AlphaFoldDB" id="A0A553HSG3"/>
<dbReference type="Proteomes" id="UP000319160">
    <property type="component" value="Unassembled WGS sequence"/>
</dbReference>
<dbReference type="GO" id="GO:0004553">
    <property type="term" value="F:hydrolase activity, hydrolyzing O-glycosyl compounds"/>
    <property type="evidence" value="ECO:0007669"/>
    <property type="project" value="InterPro"/>
</dbReference>
<dbReference type="Pfam" id="PF00722">
    <property type="entry name" value="Glyco_hydro_16"/>
    <property type="match status" value="1"/>
</dbReference>
<dbReference type="CDD" id="cd02183">
    <property type="entry name" value="GH16_fungal_CRH1_transglycosylase"/>
    <property type="match status" value="1"/>
</dbReference>
<dbReference type="SUPFAM" id="SSF49899">
    <property type="entry name" value="Concanavalin A-like lectins/glucanases"/>
    <property type="match status" value="1"/>
</dbReference>
<dbReference type="PROSITE" id="PS51762">
    <property type="entry name" value="GH16_2"/>
    <property type="match status" value="1"/>
</dbReference>
<feature type="compositionally biased region" description="Acidic residues" evidence="1">
    <location>
        <begin position="18"/>
        <end position="29"/>
    </location>
</feature>
<dbReference type="GO" id="GO:0009277">
    <property type="term" value="C:fungal-type cell wall"/>
    <property type="evidence" value="ECO:0007669"/>
    <property type="project" value="TreeGrafter"/>
</dbReference>
<dbReference type="EMBL" id="VFLP01000051">
    <property type="protein sequence ID" value="TRX90874.1"/>
    <property type="molecule type" value="Genomic_DNA"/>
</dbReference>
<feature type="region of interest" description="Disordered" evidence="1">
    <location>
        <begin position="417"/>
        <end position="460"/>
    </location>
</feature>
<gene>
    <name evidence="3" type="ORF">FHL15_008278</name>
</gene>
<dbReference type="InterPro" id="IPR050546">
    <property type="entry name" value="Glycosyl_Hydrlase_16"/>
</dbReference>
<evidence type="ECO:0000259" key="2">
    <source>
        <dbReference type="PROSITE" id="PS51762"/>
    </source>
</evidence>
<accession>A0A553HSG3</accession>
<dbReference type="GO" id="GO:0016757">
    <property type="term" value="F:glycosyltransferase activity"/>
    <property type="evidence" value="ECO:0007669"/>
    <property type="project" value="TreeGrafter"/>
</dbReference>
<organism evidence="3 4">
    <name type="scientific">Xylaria flabelliformis</name>
    <dbReference type="NCBI Taxonomy" id="2512241"/>
    <lineage>
        <taxon>Eukaryota</taxon>
        <taxon>Fungi</taxon>
        <taxon>Dikarya</taxon>
        <taxon>Ascomycota</taxon>
        <taxon>Pezizomycotina</taxon>
        <taxon>Sordariomycetes</taxon>
        <taxon>Xylariomycetidae</taxon>
        <taxon>Xylariales</taxon>
        <taxon>Xylariaceae</taxon>
        <taxon>Xylaria</taxon>
    </lineage>
</organism>
<feature type="region of interest" description="Disordered" evidence="1">
    <location>
        <begin position="8"/>
        <end position="60"/>
    </location>
</feature>
<feature type="compositionally biased region" description="Basic and acidic residues" evidence="1">
    <location>
        <begin position="8"/>
        <end position="17"/>
    </location>
</feature>
<feature type="domain" description="GH16" evidence="2">
    <location>
        <begin position="77"/>
        <end position="329"/>
    </location>
</feature>
<dbReference type="GO" id="GO:0031505">
    <property type="term" value="P:fungal-type cell wall organization"/>
    <property type="evidence" value="ECO:0007669"/>
    <property type="project" value="TreeGrafter"/>
</dbReference>
<feature type="compositionally biased region" description="Low complexity" evidence="1">
    <location>
        <begin position="377"/>
        <end position="399"/>
    </location>
</feature>
<dbReference type="PANTHER" id="PTHR10963">
    <property type="entry name" value="GLYCOSYL HYDROLASE-RELATED"/>
    <property type="match status" value="1"/>
</dbReference>
<sequence>MLVLIRIRPDGSEHGEDVNSETDETDETDDRITGEKQWAHGQARPRLRPRQDRVGRGRPPQIMETCGLAWFQSDGSLDWDWNWTDRVTVNVMFSKILSATAVALAATNLVSAQTFTSCDPREKSCPPDPAIGKTVVVDFTQGANDFFKVADGTTLKYSSKGAAFTMEKETEAPTITSTKYLFFGKVDVQVIAAPGAGIVTSVVLQSDDRDEIDWEWIGSDTKQVQTNYFGKGDDSTFDRGGFSPVANPQSTVHTYTFEWTKDYVHWIIDGNLVRELKYSDAKGGTRFPQTPCQLKLGAWVAGNSKAPEGTVQWAGGLADFSKGPYTAYYQKVTIQDYSNGVSNAKQYVWKDGSDGSYQSINVETTDGKDSSSDDETSSSSTVKATSTKAPSSTSASASATGVVTKVASSTLATVTGTLSGSSSGASQTSSGATPTSSGASSGSSSGSSSSSGASSSTTPLPTGAAFKPGFSGALVGAGLLAALAL</sequence>
<name>A0A553HSG3_9PEZI</name>